<dbReference type="InterPro" id="IPR013529">
    <property type="entry name" value="Glyco_hydro_42_N"/>
</dbReference>
<name>A0A7Y0HT16_9BIFI</name>
<dbReference type="InterPro" id="IPR003476">
    <property type="entry name" value="Glyco_hydro_42"/>
</dbReference>
<dbReference type="PANTHER" id="PTHR36447">
    <property type="entry name" value="BETA-GALACTOSIDASE GANA"/>
    <property type="match status" value="1"/>
</dbReference>
<dbReference type="EMBL" id="JAAIII010000005">
    <property type="protein sequence ID" value="NMM94591.1"/>
    <property type="molecule type" value="Genomic_DNA"/>
</dbReference>
<keyword evidence="5" id="KW-0378">Hydrolase</keyword>
<evidence type="ECO:0000259" key="8">
    <source>
        <dbReference type="Pfam" id="PF02449"/>
    </source>
</evidence>
<keyword evidence="7" id="KW-0326">Glycosidase</keyword>
<dbReference type="AlphaFoldDB" id="A0A7Y0HT16"/>
<dbReference type="PANTHER" id="PTHR36447:SF2">
    <property type="entry name" value="BETA-GALACTOSIDASE YESZ"/>
    <property type="match status" value="1"/>
</dbReference>
<comment type="similarity">
    <text evidence="2">Belongs to the glycosyl hydrolase 42 family.</text>
</comment>
<comment type="catalytic activity">
    <reaction evidence="1">
        <text>Hydrolysis of terminal non-reducing beta-D-galactose residues in beta-D-galactosides.</text>
        <dbReference type="EC" id="3.2.1.23"/>
    </reaction>
</comment>
<reference evidence="10 11" key="1">
    <citation type="submission" date="2020-02" db="EMBL/GenBank/DDBJ databases">
        <title>Characterization of phylogenetic diversity of novel bifidobacterial species isolated in Czech ZOOs.</title>
        <authorList>
            <person name="Lugli G.A."/>
            <person name="Vera N.B."/>
            <person name="Ventura M."/>
        </authorList>
    </citation>
    <scope>NUCLEOTIDE SEQUENCE [LARGE SCALE GENOMIC DNA]</scope>
    <source>
        <strain evidence="10 11">DSM 109957</strain>
    </source>
</reference>
<dbReference type="SUPFAM" id="SSF51445">
    <property type="entry name" value="(Trans)glycosidases"/>
    <property type="match status" value="1"/>
</dbReference>
<feature type="domain" description="Beta-galactosidase trimerisation" evidence="9">
    <location>
        <begin position="397"/>
        <end position="618"/>
    </location>
</feature>
<evidence type="ECO:0000256" key="3">
    <source>
        <dbReference type="ARBA" id="ARBA00012756"/>
    </source>
</evidence>
<dbReference type="RefSeq" id="WP_169172614.1">
    <property type="nucleotide sequence ID" value="NZ_JAAIII010000005.1"/>
</dbReference>
<evidence type="ECO:0000256" key="6">
    <source>
        <dbReference type="ARBA" id="ARBA00022833"/>
    </source>
</evidence>
<evidence type="ECO:0000313" key="10">
    <source>
        <dbReference type="EMBL" id="NMM94591.1"/>
    </source>
</evidence>
<evidence type="ECO:0000259" key="9">
    <source>
        <dbReference type="Pfam" id="PF08532"/>
    </source>
</evidence>
<accession>A0A7Y0HT16</accession>
<dbReference type="Pfam" id="PF08532">
    <property type="entry name" value="Glyco_hydro_42M"/>
    <property type="match status" value="1"/>
</dbReference>
<dbReference type="CDD" id="cd03143">
    <property type="entry name" value="A4_beta-galactosidase_middle_domain"/>
    <property type="match status" value="1"/>
</dbReference>
<dbReference type="Pfam" id="PF02449">
    <property type="entry name" value="Glyco_hydro_42"/>
    <property type="match status" value="1"/>
</dbReference>
<feature type="domain" description="Glycoside hydrolase family 42 N-terminal" evidence="8">
    <location>
        <begin position="15"/>
        <end position="383"/>
    </location>
</feature>
<dbReference type="Proteomes" id="UP000532194">
    <property type="component" value="Unassembled WGS sequence"/>
</dbReference>
<dbReference type="Gene3D" id="3.20.20.80">
    <property type="entry name" value="Glycosidases"/>
    <property type="match status" value="1"/>
</dbReference>
<protein>
    <recommendedName>
        <fullName evidence="3">beta-galactosidase</fullName>
        <ecNumber evidence="3">3.2.1.23</ecNumber>
    </recommendedName>
</protein>
<dbReference type="GO" id="GO:0005975">
    <property type="term" value="P:carbohydrate metabolic process"/>
    <property type="evidence" value="ECO:0007669"/>
    <property type="project" value="InterPro"/>
</dbReference>
<keyword evidence="6" id="KW-0862">Zinc</keyword>
<keyword evidence="4" id="KW-0479">Metal-binding</keyword>
<dbReference type="Gene3D" id="3.40.50.880">
    <property type="match status" value="1"/>
</dbReference>
<dbReference type="GO" id="GO:0009341">
    <property type="term" value="C:beta-galactosidase complex"/>
    <property type="evidence" value="ECO:0007669"/>
    <property type="project" value="InterPro"/>
</dbReference>
<dbReference type="InterPro" id="IPR029062">
    <property type="entry name" value="Class_I_gatase-like"/>
</dbReference>
<comment type="caution">
    <text evidence="10">The sequence shown here is derived from an EMBL/GenBank/DDBJ whole genome shotgun (WGS) entry which is preliminary data.</text>
</comment>
<evidence type="ECO:0000313" key="11">
    <source>
        <dbReference type="Proteomes" id="UP000532194"/>
    </source>
</evidence>
<gene>
    <name evidence="10" type="ORF">G1C95_1778</name>
</gene>
<sequence>MTTRSVNHLLFGAAYYDEYMPEERLAKDVEMLKAAHFNTVRIAESTWATMEPQPGVFDFSHIDRVLDAMGKAGIGVIVGTPTYAVPSWMTNTHPEVLAETKNGKRKPGPRQNMNQFNATYRFYAERAIRALAKHVADHPAVIGWQVDNETTHFDVVNADVQQGFVKYLREKFHDDIEAMNAEFGLDYWSNRINAWEDFPDVTDTINASLAGEFDRYRRTLVAEHIGWQADIVREYARDDQFVTQNFDLDWRGGSYGVQPRANDWLTSGHLDYAGVDVYHATGAKLEGKNVALGNDLARSFKGGENHLVIETEAQGNMGWLPYPGQLRLQGYSHLASGSNSVMYWHWHSLHNACETYWKGVLSHDFEPNYVYREAGVLGGELERLSDKLIDLKKHNKAAIVVSNASLSAIERFCIDSGNSWGQTKYNDVMRWVYDALFALNIEVDFLPDTVGADELSRYPLVVTPALYCASQHLVDAMRAYVAQGGHLVSTFKSFFSDECAKVRHERQPYGLSDVFGIRYGEFTNPVDVPLVFADGSGVDAATDGSDLNAKVFMELLEPIEGAGTQVLASYDHPSWGAWSAITRNAYGERGGWAEWIGTMTSPEVMRELMLQAAKDASITDWAQDLADTVTVRRGTNRDGKAIAYFLNYTSKPVSFAAPIVGTELLADKPISTDDTIDLDPWDLAIVEG</sequence>
<keyword evidence="11" id="KW-1185">Reference proteome</keyword>
<dbReference type="GO" id="GO:0004565">
    <property type="term" value="F:beta-galactosidase activity"/>
    <property type="evidence" value="ECO:0007669"/>
    <property type="project" value="UniProtKB-EC"/>
</dbReference>
<evidence type="ECO:0000256" key="4">
    <source>
        <dbReference type="ARBA" id="ARBA00022723"/>
    </source>
</evidence>
<proteinExistence type="inferred from homology"/>
<evidence type="ECO:0000256" key="1">
    <source>
        <dbReference type="ARBA" id="ARBA00001412"/>
    </source>
</evidence>
<evidence type="ECO:0000256" key="2">
    <source>
        <dbReference type="ARBA" id="ARBA00005940"/>
    </source>
</evidence>
<dbReference type="InterPro" id="IPR017853">
    <property type="entry name" value="GH"/>
</dbReference>
<organism evidence="10 11">
    <name type="scientific">Bifidobacterium oedipodis</name>
    <dbReference type="NCBI Taxonomy" id="2675322"/>
    <lineage>
        <taxon>Bacteria</taxon>
        <taxon>Bacillati</taxon>
        <taxon>Actinomycetota</taxon>
        <taxon>Actinomycetes</taxon>
        <taxon>Bifidobacteriales</taxon>
        <taxon>Bifidobacteriaceae</taxon>
        <taxon>Bifidobacterium</taxon>
    </lineage>
</organism>
<dbReference type="GO" id="GO:0046872">
    <property type="term" value="F:metal ion binding"/>
    <property type="evidence" value="ECO:0007669"/>
    <property type="project" value="UniProtKB-KW"/>
</dbReference>
<dbReference type="InterPro" id="IPR013738">
    <property type="entry name" value="Beta_galactosidase_Trimer"/>
</dbReference>
<dbReference type="SUPFAM" id="SSF52317">
    <property type="entry name" value="Class I glutamine amidotransferase-like"/>
    <property type="match status" value="1"/>
</dbReference>
<evidence type="ECO:0000256" key="5">
    <source>
        <dbReference type="ARBA" id="ARBA00022801"/>
    </source>
</evidence>
<evidence type="ECO:0000256" key="7">
    <source>
        <dbReference type="ARBA" id="ARBA00023295"/>
    </source>
</evidence>
<dbReference type="EC" id="3.2.1.23" evidence="3"/>